<keyword evidence="3" id="KW-1185">Reference proteome</keyword>
<proteinExistence type="predicted"/>
<evidence type="ECO:0000313" key="2">
    <source>
        <dbReference type="EMBL" id="CAB0044808.1"/>
    </source>
</evidence>
<dbReference type="AlphaFoldDB" id="A0A6H5J539"/>
<dbReference type="EMBL" id="CADCXV010001490">
    <property type="protein sequence ID" value="CAB0044808.1"/>
    <property type="molecule type" value="Genomic_DNA"/>
</dbReference>
<dbReference type="Proteomes" id="UP000479190">
    <property type="component" value="Unassembled WGS sequence"/>
</dbReference>
<protein>
    <submittedName>
        <fullName evidence="2">Uncharacterized protein</fullName>
    </submittedName>
</protein>
<feature type="compositionally biased region" description="Polar residues" evidence="1">
    <location>
        <begin position="1"/>
        <end position="11"/>
    </location>
</feature>
<reference evidence="2 3" key="1">
    <citation type="submission" date="2020-02" db="EMBL/GenBank/DDBJ databases">
        <authorList>
            <person name="Ferguson B K."/>
        </authorList>
    </citation>
    <scope>NUCLEOTIDE SEQUENCE [LARGE SCALE GENOMIC DNA]</scope>
</reference>
<accession>A0A6H5J539</accession>
<evidence type="ECO:0000256" key="1">
    <source>
        <dbReference type="SAM" id="MobiDB-lite"/>
    </source>
</evidence>
<feature type="region of interest" description="Disordered" evidence="1">
    <location>
        <begin position="1"/>
        <end position="40"/>
    </location>
</feature>
<gene>
    <name evidence="2" type="ORF">TBRA_LOCUS16394</name>
</gene>
<sequence length="148" mass="17551">MLLAENSNLQQPLWGRPVPQQYRTSPLPADRPAAASPHPRPLYTPGYFTYRTNYNALTRHDTLAIPLSRKSSSPNRPYRPAHTHTHHNTIQPCAIMWRFEKQRGKYIDSTRTVYKFTRKDHTFHVEFCQFIHVDFLRRSTRIFWSSKK</sequence>
<name>A0A6H5J539_9HYME</name>
<evidence type="ECO:0000313" key="3">
    <source>
        <dbReference type="Proteomes" id="UP000479190"/>
    </source>
</evidence>
<organism evidence="2 3">
    <name type="scientific">Trichogramma brassicae</name>
    <dbReference type="NCBI Taxonomy" id="86971"/>
    <lineage>
        <taxon>Eukaryota</taxon>
        <taxon>Metazoa</taxon>
        <taxon>Ecdysozoa</taxon>
        <taxon>Arthropoda</taxon>
        <taxon>Hexapoda</taxon>
        <taxon>Insecta</taxon>
        <taxon>Pterygota</taxon>
        <taxon>Neoptera</taxon>
        <taxon>Endopterygota</taxon>
        <taxon>Hymenoptera</taxon>
        <taxon>Apocrita</taxon>
        <taxon>Proctotrupomorpha</taxon>
        <taxon>Chalcidoidea</taxon>
        <taxon>Trichogrammatidae</taxon>
        <taxon>Trichogramma</taxon>
    </lineage>
</organism>